<reference evidence="3 4" key="1">
    <citation type="journal article" date="2020" name="ISME J.">
        <title>Uncovering the hidden diversity of litter-decomposition mechanisms in mushroom-forming fungi.</title>
        <authorList>
            <person name="Floudas D."/>
            <person name="Bentzer J."/>
            <person name="Ahren D."/>
            <person name="Johansson T."/>
            <person name="Persson P."/>
            <person name="Tunlid A."/>
        </authorList>
    </citation>
    <scope>NUCLEOTIDE SEQUENCE [LARGE SCALE GENOMIC DNA]</scope>
    <source>
        <strain evidence="3 4">CBS 101986</strain>
    </source>
</reference>
<dbReference type="Proteomes" id="UP000567179">
    <property type="component" value="Unassembled WGS sequence"/>
</dbReference>
<dbReference type="InterPro" id="IPR058504">
    <property type="entry name" value="DUF8191"/>
</dbReference>
<proteinExistence type="predicted"/>
<feature type="region of interest" description="Disordered" evidence="1">
    <location>
        <begin position="353"/>
        <end position="417"/>
    </location>
</feature>
<name>A0A8H5BUQ3_9AGAR</name>
<comment type="caution">
    <text evidence="3">The sequence shown here is derived from an EMBL/GenBank/DDBJ whole genome shotgun (WGS) entry which is preliminary data.</text>
</comment>
<dbReference type="OrthoDB" id="3063271at2759"/>
<feature type="compositionally biased region" description="Acidic residues" evidence="1">
    <location>
        <begin position="398"/>
        <end position="417"/>
    </location>
</feature>
<dbReference type="EMBL" id="JAACJJ010000002">
    <property type="protein sequence ID" value="KAF5329571.1"/>
    <property type="molecule type" value="Genomic_DNA"/>
</dbReference>
<feature type="domain" description="DUF8191" evidence="2">
    <location>
        <begin position="182"/>
        <end position="267"/>
    </location>
</feature>
<gene>
    <name evidence="3" type="ORF">D9619_009340</name>
</gene>
<evidence type="ECO:0000259" key="2">
    <source>
        <dbReference type="Pfam" id="PF26609"/>
    </source>
</evidence>
<protein>
    <recommendedName>
        <fullName evidence="2">DUF8191 domain-containing protein</fullName>
    </recommendedName>
</protein>
<dbReference type="AlphaFoldDB" id="A0A8H5BUQ3"/>
<evidence type="ECO:0000313" key="3">
    <source>
        <dbReference type="EMBL" id="KAF5329571.1"/>
    </source>
</evidence>
<feature type="compositionally biased region" description="Acidic residues" evidence="1">
    <location>
        <begin position="46"/>
        <end position="85"/>
    </location>
</feature>
<sequence>MNLNVQISALETKLKQRDARILKLRKELREAHRFIHELTRSTANSNDDDMDLDEEEEEEGDSKDDENEEVEDVADDNDKEEEQDADLPQVLILDDVYVCCSCGTEVLEGLCHSWLCGMKHQWPPEEGLDEEYSVSTTNLAIHPDRSLVPRGDTPLGGIDPNCNPSGSPPEEYHGRKDEYLQLLQRGATRLMCETFHLEFTHTGGIYAWADADIFDEFSGPLMKQGHFWKIHLGRRIRLEEDDIDGSVFIESLLEDAVVFPMRVEGCSKTHEQWETKQETRGVWVTRLKAHIEDPEEDDRCDASDSDRDSECGEDVHIAADAALEQPSYGGAITLNEYLPESDDEVDLDQAAHIPCDDFDDDDDYGSPESEISDSDDQEVCDPAFQLASMFGPDKVWSADEDEDDSEDEDYDELGGQE</sequence>
<keyword evidence="4" id="KW-1185">Reference proteome</keyword>
<feature type="region of interest" description="Disordered" evidence="1">
    <location>
        <begin position="37"/>
        <end position="87"/>
    </location>
</feature>
<evidence type="ECO:0000313" key="4">
    <source>
        <dbReference type="Proteomes" id="UP000567179"/>
    </source>
</evidence>
<evidence type="ECO:0000256" key="1">
    <source>
        <dbReference type="SAM" id="MobiDB-lite"/>
    </source>
</evidence>
<feature type="compositionally biased region" description="Acidic residues" evidence="1">
    <location>
        <begin position="356"/>
        <end position="379"/>
    </location>
</feature>
<organism evidence="3 4">
    <name type="scientific">Psilocybe cf. subviscida</name>
    <dbReference type="NCBI Taxonomy" id="2480587"/>
    <lineage>
        <taxon>Eukaryota</taxon>
        <taxon>Fungi</taxon>
        <taxon>Dikarya</taxon>
        <taxon>Basidiomycota</taxon>
        <taxon>Agaricomycotina</taxon>
        <taxon>Agaricomycetes</taxon>
        <taxon>Agaricomycetidae</taxon>
        <taxon>Agaricales</taxon>
        <taxon>Agaricineae</taxon>
        <taxon>Strophariaceae</taxon>
        <taxon>Psilocybe</taxon>
    </lineage>
</organism>
<accession>A0A8H5BUQ3</accession>
<dbReference type="Pfam" id="PF26609">
    <property type="entry name" value="DUF8191"/>
    <property type="match status" value="1"/>
</dbReference>